<organism evidence="2 3">
    <name type="scientific">Fusarium venenatum</name>
    <dbReference type="NCBI Taxonomy" id="56646"/>
    <lineage>
        <taxon>Eukaryota</taxon>
        <taxon>Fungi</taxon>
        <taxon>Dikarya</taxon>
        <taxon>Ascomycota</taxon>
        <taxon>Pezizomycotina</taxon>
        <taxon>Sordariomycetes</taxon>
        <taxon>Hypocreomycetidae</taxon>
        <taxon>Hypocreales</taxon>
        <taxon>Nectriaceae</taxon>
        <taxon>Fusarium</taxon>
    </lineage>
</organism>
<reference evidence="3" key="1">
    <citation type="submission" date="2014-10" db="EMBL/GenBank/DDBJ databases">
        <authorList>
            <person name="King R."/>
        </authorList>
    </citation>
    <scope>NUCLEOTIDE SEQUENCE [LARGE SCALE GENOMIC DNA]</scope>
    <source>
        <strain evidence="3">A3/5</strain>
    </source>
</reference>
<feature type="region of interest" description="Disordered" evidence="1">
    <location>
        <begin position="1"/>
        <end position="21"/>
    </location>
</feature>
<evidence type="ECO:0000256" key="1">
    <source>
        <dbReference type="SAM" id="MobiDB-lite"/>
    </source>
</evidence>
<accession>A0A2L2T8D9</accession>
<dbReference type="EMBL" id="LN649230">
    <property type="protein sequence ID" value="CEI60467.1"/>
    <property type="molecule type" value="Genomic_DNA"/>
</dbReference>
<name>A0A2L2T8D9_9HYPO</name>
<feature type="compositionally biased region" description="Polar residues" evidence="1">
    <location>
        <begin position="8"/>
        <end position="19"/>
    </location>
</feature>
<sequence>MNFHERNQVSGNTTGQQTPAMEVTIPASFKSRHHLKKTQEKILTNIKVKREDFRTMEAKDIQQRTKDLDETSRKSKVAVEKMSDAITLFYDDRVENLYQKRKAAYDSLEGQEDYKLKHFLVTLRYSVGLRVWWMNQRKYAKIQELQDAVDKLKMSCFMARLTDGGKEPNNVFTFA</sequence>
<protein>
    <recommendedName>
        <fullName evidence="4">SPX domain-containing protein</fullName>
    </recommendedName>
</protein>
<proteinExistence type="predicted"/>
<evidence type="ECO:0000313" key="3">
    <source>
        <dbReference type="Proteomes" id="UP000245910"/>
    </source>
</evidence>
<dbReference type="AlphaFoldDB" id="A0A2L2T8D9"/>
<evidence type="ECO:0000313" key="2">
    <source>
        <dbReference type="EMBL" id="CEI60467.1"/>
    </source>
</evidence>
<evidence type="ECO:0008006" key="4">
    <source>
        <dbReference type="Google" id="ProtNLM"/>
    </source>
</evidence>
<keyword evidence="3" id="KW-1185">Reference proteome</keyword>
<dbReference type="OrthoDB" id="5036815at2759"/>
<dbReference type="Proteomes" id="UP000245910">
    <property type="component" value="Chromosome II"/>
</dbReference>